<gene>
    <name evidence="1" type="ORF">Thimo_3778</name>
</gene>
<proteinExistence type="predicted"/>
<dbReference type="RefSeq" id="WP_015282546.1">
    <property type="nucleotide sequence ID" value="NC_019941.1"/>
</dbReference>
<accession>L0H429</accession>
<dbReference type="KEGG" id="tmb:Thimo_3778"/>
<dbReference type="PATRIC" id="fig|765912.4.peg.3698"/>
<protein>
    <submittedName>
        <fullName evidence="1">PglZ domain-containing protein</fullName>
    </submittedName>
</protein>
<organism evidence="1 2">
    <name type="scientific">Thioflavicoccus mobilis 8321</name>
    <dbReference type="NCBI Taxonomy" id="765912"/>
    <lineage>
        <taxon>Bacteria</taxon>
        <taxon>Pseudomonadati</taxon>
        <taxon>Pseudomonadota</taxon>
        <taxon>Gammaproteobacteria</taxon>
        <taxon>Chromatiales</taxon>
        <taxon>Chromatiaceae</taxon>
        <taxon>Thioflavicoccus</taxon>
    </lineage>
</organism>
<dbReference type="EMBL" id="CP003052">
    <property type="protein sequence ID" value="AGA92430.1"/>
    <property type="molecule type" value="Genomic_DNA"/>
</dbReference>
<dbReference type="AlphaFoldDB" id="L0H429"/>
<name>L0H429_9GAMM</name>
<reference evidence="1 2" key="1">
    <citation type="submission" date="2011-09" db="EMBL/GenBank/DDBJ databases">
        <title>Complete sequence of plasmid of Thioflavicoccus mobilis 8321.</title>
        <authorList>
            <consortium name="US DOE Joint Genome Institute"/>
            <person name="Lucas S."/>
            <person name="Han J."/>
            <person name="Lapidus A."/>
            <person name="Cheng J.-F."/>
            <person name="Goodwin L."/>
            <person name="Pitluck S."/>
            <person name="Peters L."/>
            <person name="Ovchinnikova G."/>
            <person name="Lu M."/>
            <person name="Detter J.C."/>
            <person name="Han C."/>
            <person name="Tapia R."/>
            <person name="Land M."/>
            <person name="Hauser L."/>
            <person name="Kyrpides N."/>
            <person name="Ivanova N."/>
            <person name="Pagani I."/>
            <person name="Vogl K."/>
            <person name="Liu Z."/>
            <person name="Imhoff J."/>
            <person name="Thiel V."/>
            <person name="Frigaard N.-U."/>
            <person name="Bryant D."/>
            <person name="Woyke T."/>
        </authorList>
    </citation>
    <scope>NUCLEOTIDE SEQUENCE [LARGE SCALE GENOMIC DNA]</scope>
    <source>
        <strain evidence="1 2">8321</strain>
        <plasmid evidence="2">Plasmid pTHIMO01</plasmid>
    </source>
</reference>
<dbReference type="Proteomes" id="UP000010816">
    <property type="component" value="Plasmid pTHIMO01"/>
</dbReference>
<dbReference type="OrthoDB" id="9769734at2"/>
<dbReference type="HOGENOM" id="CLU_338549_0_0_6"/>
<keyword evidence="2" id="KW-1185">Reference proteome</keyword>
<keyword evidence="1" id="KW-0614">Plasmid</keyword>
<evidence type="ECO:0000313" key="2">
    <source>
        <dbReference type="Proteomes" id="UP000010816"/>
    </source>
</evidence>
<dbReference type="Pfam" id="PF08665">
    <property type="entry name" value="PglZ"/>
    <property type="match status" value="1"/>
</dbReference>
<geneLocation type="plasmid" evidence="1 2">
    <name>pTHIMO01</name>
</geneLocation>
<evidence type="ECO:0000313" key="1">
    <source>
        <dbReference type="EMBL" id="AGA92430.1"/>
    </source>
</evidence>
<sequence length="851" mass="92755">MKIRDYIQDQLRERLAAAECLVLYDAQGRYRELALGLAGPDCTVVDTSESSIQGRAEAMAAWLALGDAAPGSRQLLVYVPRKKPLADRECQADPFQTFALGGDTFPRGEGDSYLSLCLQAMPDHEASVYALFEGGAPPTFETVDALDSGATWPKLRTLLEVESPREILVGLLSPTDRQGPALQADQGWLGEYREFAQAALGLSSHIKVGGWADVREELARFVLFSEFVLDLPGDPPGNLPSALAAVPRADPHRRPLIYAVCDYLRDARTHQDVYIELANAVSRELNLPVQMAQTQEFGSRDTFLFEERAYLKRCGVAAGGGDLDTARTIVEQRRRSIWAQSEERGAAWVIADRGLEMLQAVIDLEAELGGLKKGLAALVDFYADRARLADSLHRSFERTVHDAYGQTEGLEDLIESARHRHRAFSDALQKRFMQAVREEGWPVSGFTRHTQVFDQFVAPVLAEQRRIALLMVDALRYELAAELATRLPQGMKARLDKALGQIPTITSVGMAALLPGADGKLALVRENGELVPTIGSKRVNGPTERVDYVRGIYGDRVAAVSLDDLLKAPRYRPKLKETVHLLLVKTTEIDTAGENMSGAALGVMQGVLEKFLRAVKILGEMGFERAVFAADHGFVLLGEQLPGDKVEKPQGEWTLSKVRCLMGSGSGSGSGAPAKGVACLRKEDLGVRGDLTHLAVPESLGAFVTGQTFMHSGVSLPECLVPVVTVDLAAETPAGRSAARLQLQYRGGKTDRITTRRPMIEVVLFLQQDLFGAETLRFSLEAKAGKRLVGQVAASANVDPATGLVVIEPGAAVKIPLRMDEKFEGDFTVVAIDPVTQVTYDTLKLKTDYLD</sequence>